<keyword evidence="2" id="KW-1185">Reference proteome</keyword>
<name>A0A0R1UXW2_9LACO</name>
<dbReference type="Proteomes" id="UP000051084">
    <property type="component" value="Unassembled WGS sequence"/>
</dbReference>
<dbReference type="EMBL" id="AZGC01000029">
    <property type="protein sequence ID" value="KRL94795.1"/>
    <property type="molecule type" value="Genomic_DNA"/>
</dbReference>
<accession>A0A0R1UXW2</accession>
<organism evidence="1 2">
    <name type="scientific">Limosilactobacillus equigenerosi DSM 18793 = JCM 14505</name>
    <dbReference type="NCBI Taxonomy" id="1423742"/>
    <lineage>
        <taxon>Bacteria</taxon>
        <taxon>Bacillati</taxon>
        <taxon>Bacillota</taxon>
        <taxon>Bacilli</taxon>
        <taxon>Lactobacillales</taxon>
        <taxon>Lactobacillaceae</taxon>
        <taxon>Limosilactobacillus</taxon>
    </lineage>
</organism>
<dbReference type="STRING" id="417373.GCA_001570685_01507"/>
<comment type="caution">
    <text evidence="1">The sequence shown here is derived from an EMBL/GenBank/DDBJ whole genome shotgun (WGS) entry which is preliminary data.</text>
</comment>
<proteinExistence type="predicted"/>
<evidence type="ECO:0000313" key="1">
    <source>
        <dbReference type="EMBL" id="KRL94795.1"/>
    </source>
</evidence>
<reference evidence="1 2" key="1">
    <citation type="journal article" date="2015" name="Genome Announc.">
        <title>Expanding the biotechnology potential of lactobacilli through comparative genomics of 213 strains and associated genera.</title>
        <authorList>
            <person name="Sun Z."/>
            <person name="Harris H.M."/>
            <person name="McCann A."/>
            <person name="Guo C."/>
            <person name="Argimon S."/>
            <person name="Zhang W."/>
            <person name="Yang X."/>
            <person name="Jeffery I.B."/>
            <person name="Cooney J.C."/>
            <person name="Kagawa T.F."/>
            <person name="Liu W."/>
            <person name="Song Y."/>
            <person name="Salvetti E."/>
            <person name="Wrobel A."/>
            <person name="Rasinkangas P."/>
            <person name="Parkhill J."/>
            <person name="Rea M.C."/>
            <person name="O'Sullivan O."/>
            <person name="Ritari J."/>
            <person name="Douillard F.P."/>
            <person name="Paul Ross R."/>
            <person name="Yang R."/>
            <person name="Briner A.E."/>
            <person name="Felis G.E."/>
            <person name="de Vos W.M."/>
            <person name="Barrangou R."/>
            <person name="Klaenhammer T.R."/>
            <person name="Caufield P.W."/>
            <person name="Cui Y."/>
            <person name="Zhang H."/>
            <person name="O'Toole P.W."/>
        </authorList>
    </citation>
    <scope>NUCLEOTIDE SEQUENCE [LARGE SCALE GENOMIC DNA]</scope>
    <source>
        <strain evidence="1 2">DSM 18793</strain>
    </source>
</reference>
<dbReference type="RefSeq" id="WP_054653946.1">
    <property type="nucleotide sequence ID" value="NZ_AZGC01000029.1"/>
</dbReference>
<gene>
    <name evidence="1" type="ORF">FC21_GL001261</name>
</gene>
<dbReference type="PATRIC" id="fig|1423742.4.peg.1306"/>
<dbReference type="AlphaFoldDB" id="A0A0R1UXW2"/>
<evidence type="ECO:0000313" key="2">
    <source>
        <dbReference type="Proteomes" id="UP000051084"/>
    </source>
</evidence>
<protein>
    <submittedName>
        <fullName evidence="1">Uncharacterized protein</fullName>
    </submittedName>
</protein>
<dbReference type="OrthoDB" id="10000160at2"/>
<sequence length="72" mass="8244">MIAVTGSILTVTGYLRQQSVVNQQLREYFLAQAMANLTDEQTADYNWGHVQVKADKTVVTLNNRHQYQFVVQ</sequence>